<dbReference type="EMBL" id="HBIJ01011537">
    <property type="protein sequence ID" value="CAE0367129.1"/>
    <property type="molecule type" value="Transcribed_RNA"/>
</dbReference>
<evidence type="ECO:0000256" key="1">
    <source>
        <dbReference type="SAM" id="MobiDB-lite"/>
    </source>
</evidence>
<dbReference type="AlphaFoldDB" id="A0A7S3NGY7"/>
<dbReference type="PANTHER" id="PTHR47436:SF1">
    <property type="entry name" value="SET DOMAIN-CONTAINING PROTEIN"/>
    <property type="match status" value="1"/>
</dbReference>
<protein>
    <recommendedName>
        <fullName evidence="2">SET domain-containing protein</fullName>
    </recommendedName>
</protein>
<dbReference type="Pfam" id="PF00856">
    <property type="entry name" value="SET"/>
    <property type="match status" value="1"/>
</dbReference>
<gene>
    <name evidence="3" type="ORF">ALAG00032_LOCUS7878</name>
</gene>
<proteinExistence type="predicted"/>
<dbReference type="PROSITE" id="PS50280">
    <property type="entry name" value="SET"/>
    <property type="match status" value="1"/>
</dbReference>
<dbReference type="InterPro" id="IPR046341">
    <property type="entry name" value="SET_dom_sf"/>
</dbReference>
<accession>A0A7S3NGY7</accession>
<sequence length="351" mass="38949">MKVKIGESEIHGRGLFANEEIEKNETILIERPLVAMQDLQSRQESMCCGNCLGFLKRQLEKDEDRQIYHGKVMQGKEEGFVCCCGEIFCSIQCQKAEAHNRLCVGSIESEAHPLVQFKKLAVQSNEILLLVADALVNCDENALKKFVREPWDQVVAKARELRSEPPDNNLAQSLCELCQEAATLLQQAGFSNCTYDEVSRTIGLFEQNNIGISRLLEFSNEEEQQQYSHCLYGTALFALCCAANHSCDPNCSVIFIANDYAPSSPLAAFLVANRDIPKNHELTISYIDENASKGRRRLATADYGFICSCARCSSSSSSSQEANETDEDADSTNSKKASSCTNTSSDNDEDR</sequence>
<dbReference type="PANTHER" id="PTHR47436">
    <property type="entry name" value="HISTONE-LYSINE N-METHYLTRANSFERASE ATXR2"/>
    <property type="match status" value="1"/>
</dbReference>
<organism evidence="3">
    <name type="scientific">Aureoumbra lagunensis</name>
    <dbReference type="NCBI Taxonomy" id="44058"/>
    <lineage>
        <taxon>Eukaryota</taxon>
        <taxon>Sar</taxon>
        <taxon>Stramenopiles</taxon>
        <taxon>Ochrophyta</taxon>
        <taxon>Pelagophyceae</taxon>
        <taxon>Pelagomonadales</taxon>
        <taxon>Aureoumbra</taxon>
    </lineage>
</organism>
<feature type="domain" description="SET" evidence="2">
    <location>
        <begin position="1"/>
        <end position="287"/>
    </location>
</feature>
<name>A0A7S3NGY7_9STRA</name>
<evidence type="ECO:0000313" key="3">
    <source>
        <dbReference type="EMBL" id="CAE0367129.1"/>
    </source>
</evidence>
<dbReference type="SMART" id="SM00317">
    <property type="entry name" value="SET"/>
    <property type="match status" value="1"/>
</dbReference>
<feature type="region of interest" description="Disordered" evidence="1">
    <location>
        <begin position="311"/>
        <end position="351"/>
    </location>
</feature>
<dbReference type="SUPFAM" id="SSF82199">
    <property type="entry name" value="SET domain"/>
    <property type="match status" value="1"/>
</dbReference>
<feature type="compositionally biased region" description="Polar residues" evidence="1">
    <location>
        <begin position="331"/>
        <end position="345"/>
    </location>
</feature>
<dbReference type="CDD" id="cd20071">
    <property type="entry name" value="SET_SMYD"/>
    <property type="match status" value="1"/>
</dbReference>
<reference evidence="3" key="1">
    <citation type="submission" date="2021-01" db="EMBL/GenBank/DDBJ databases">
        <authorList>
            <person name="Corre E."/>
            <person name="Pelletier E."/>
            <person name="Niang G."/>
            <person name="Scheremetjew M."/>
            <person name="Finn R."/>
            <person name="Kale V."/>
            <person name="Holt S."/>
            <person name="Cochrane G."/>
            <person name="Meng A."/>
            <person name="Brown T."/>
            <person name="Cohen L."/>
        </authorList>
    </citation>
    <scope>NUCLEOTIDE SEQUENCE</scope>
    <source>
        <strain evidence="3">CCMP1510</strain>
    </source>
</reference>
<dbReference type="InterPro" id="IPR001214">
    <property type="entry name" value="SET_dom"/>
</dbReference>
<dbReference type="Gene3D" id="2.170.270.10">
    <property type="entry name" value="SET domain"/>
    <property type="match status" value="2"/>
</dbReference>
<dbReference type="InterPro" id="IPR044237">
    <property type="entry name" value="ATXR2-like"/>
</dbReference>
<dbReference type="GO" id="GO:0008168">
    <property type="term" value="F:methyltransferase activity"/>
    <property type="evidence" value="ECO:0007669"/>
    <property type="project" value="InterPro"/>
</dbReference>
<evidence type="ECO:0000259" key="2">
    <source>
        <dbReference type="PROSITE" id="PS50280"/>
    </source>
</evidence>